<accession>A0A101SVQ5</accession>
<dbReference type="Proteomes" id="UP000053024">
    <property type="component" value="Unassembled WGS sequence"/>
</dbReference>
<dbReference type="EMBL" id="LMWX01000045">
    <property type="protein sequence ID" value="KUN80946.1"/>
    <property type="molecule type" value="Genomic_DNA"/>
</dbReference>
<keyword evidence="2" id="KW-1185">Reference proteome</keyword>
<evidence type="ECO:0000313" key="1">
    <source>
        <dbReference type="EMBL" id="KUN80946.1"/>
    </source>
</evidence>
<comment type="caution">
    <text evidence="1">The sequence shown here is derived from an EMBL/GenBank/DDBJ whole genome shotgun (WGS) entry which is preliminary data.</text>
</comment>
<dbReference type="RefSeq" id="WP_061926500.1">
    <property type="nucleotide sequence ID" value="NZ_JBEYBH010000051.1"/>
</dbReference>
<organism evidence="1 2">
    <name type="scientific">Streptomyces bungoensis</name>
    <dbReference type="NCBI Taxonomy" id="285568"/>
    <lineage>
        <taxon>Bacteria</taxon>
        <taxon>Bacillati</taxon>
        <taxon>Actinomycetota</taxon>
        <taxon>Actinomycetes</taxon>
        <taxon>Kitasatosporales</taxon>
        <taxon>Streptomycetaceae</taxon>
        <taxon>Streptomyces</taxon>
    </lineage>
</organism>
<evidence type="ECO:0000313" key="2">
    <source>
        <dbReference type="Proteomes" id="UP000053024"/>
    </source>
</evidence>
<dbReference type="OrthoDB" id="4247884at2"/>
<name>A0A101SVQ5_9ACTN</name>
<dbReference type="AlphaFoldDB" id="A0A101SVQ5"/>
<sequence>MTVGTLIVVRLHSAYWSTPTGSNPRVLAPAGGATTATGTCPPGRGCGISSARFTARGSGTAHVTARRDACGEAMRCPPGQGRYDVTVTVTR</sequence>
<reference evidence="1 2" key="1">
    <citation type="submission" date="2015-10" db="EMBL/GenBank/DDBJ databases">
        <title>Draft genome sequence of Streptomyces bungoensis DSM 41781, type strain for the species Streptomyces bungoensis.</title>
        <authorList>
            <person name="Ruckert C."/>
            <person name="Winkler A."/>
            <person name="Kalinowski J."/>
            <person name="Kampfer P."/>
            <person name="Glaeser S."/>
        </authorList>
    </citation>
    <scope>NUCLEOTIDE SEQUENCE [LARGE SCALE GENOMIC DNA]</scope>
    <source>
        <strain evidence="1 2">DSM 41781</strain>
    </source>
</reference>
<proteinExistence type="predicted"/>
<protein>
    <submittedName>
        <fullName evidence="1">Uncharacterized protein</fullName>
    </submittedName>
</protein>
<gene>
    <name evidence="1" type="ORF">AQJ66_25020</name>
</gene>